<dbReference type="STRING" id="1914963.AWW67_06155"/>
<accession>A0A150XWC9</accession>
<dbReference type="EMBL" id="LRPB01000034">
    <property type="protein sequence ID" value="KYG83006.1"/>
    <property type="molecule type" value="Genomic_DNA"/>
</dbReference>
<reference evidence="3 4" key="1">
    <citation type="submission" date="2016-01" db="EMBL/GenBank/DDBJ databases">
        <title>Genome sequencing of Roseivirga seohaensis SW-152.</title>
        <authorList>
            <person name="Selvaratnam C."/>
            <person name="Thevarajoo S."/>
            <person name="Goh K.M."/>
            <person name="Ee R."/>
            <person name="Chan K.-G."/>
            <person name="Chong C.S."/>
        </authorList>
    </citation>
    <scope>NUCLEOTIDE SEQUENCE [LARGE SCALE GENOMIC DNA]</scope>
    <source>
        <strain evidence="3 4">SW-152</strain>
    </source>
</reference>
<keyword evidence="2" id="KW-0732">Signal</keyword>
<feature type="region of interest" description="Disordered" evidence="1">
    <location>
        <begin position="32"/>
        <end position="53"/>
    </location>
</feature>
<feature type="region of interest" description="Disordered" evidence="1">
    <location>
        <begin position="129"/>
        <end position="150"/>
    </location>
</feature>
<name>A0A150XWC9_9BACT</name>
<dbReference type="Proteomes" id="UP000075663">
    <property type="component" value="Unassembled WGS sequence"/>
</dbReference>
<gene>
    <name evidence="3" type="ORF">AWW67_06155</name>
</gene>
<dbReference type="AlphaFoldDB" id="A0A150XWC9"/>
<evidence type="ECO:0000256" key="2">
    <source>
        <dbReference type="SAM" id="SignalP"/>
    </source>
</evidence>
<feature type="signal peptide" evidence="2">
    <location>
        <begin position="1"/>
        <end position="30"/>
    </location>
</feature>
<organism evidence="3 4">
    <name type="scientific">Roseivirga seohaensis</name>
    <dbReference type="NCBI Taxonomy" id="1914963"/>
    <lineage>
        <taxon>Bacteria</taxon>
        <taxon>Pseudomonadati</taxon>
        <taxon>Bacteroidota</taxon>
        <taxon>Cytophagia</taxon>
        <taxon>Cytophagales</taxon>
        <taxon>Roseivirgaceae</taxon>
        <taxon>Roseivirga</taxon>
    </lineage>
</organism>
<sequence>MSKATNKIKMRKRTLLIVAIFFAVAASAFAQRGGGGQGQGGQRPDPKVQAKTTADTWQEKFGLSDEQHTKVYELLVASAEKRTAKMTELRGSGTMDREAMTAAMTKMQEDQDKELKKIFSATQWTAYETWKKENPQTQGRRGGGGGRGGQ</sequence>
<proteinExistence type="predicted"/>
<feature type="compositionally biased region" description="Gly residues" evidence="1">
    <location>
        <begin position="140"/>
        <end position="150"/>
    </location>
</feature>
<evidence type="ECO:0000313" key="4">
    <source>
        <dbReference type="Proteomes" id="UP000075663"/>
    </source>
</evidence>
<evidence type="ECO:0008006" key="5">
    <source>
        <dbReference type="Google" id="ProtNLM"/>
    </source>
</evidence>
<feature type="compositionally biased region" description="Gly residues" evidence="1">
    <location>
        <begin position="32"/>
        <end position="41"/>
    </location>
</feature>
<protein>
    <recommendedName>
        <fullName evidence="5">DUF4890 domain-containing protein</fullName>
    </recommendedName>
</protein>
<evidence type="ECO:0000256" key="1">
    <source>
        <dbReference type="SAM" id="MobiDB-lite"/>
    </source>
</evidence>
<evidence type="ECO:0000313" key="3">
    <source>
        <dbReference type="EMBL" id="KYG83006.1"/>
    </source>
</evidence>
<comment type="caution">
    <text evidence="3">The sequence shown here is derived from an EMBL/GenBank/DDBJ whole genome shotgun (WGS) entry which is preliminary data.</text>
</comment>
<feature type="chain" id="PRO_5007575280" description="DUF4890 domain-containing protein" evidence="2">
    <location>
        <begin position="31"/>
        <end position="150"/>
    </location>
</feature>